<dbReference type="EMBL" id="KV424086">
    <property type="protein sequence ID" value="KZT51895.1"/>
    <property type="molecule type" value="Genomic_DNA"/>
</dbReference>
<sequence>MISVFNLVVSTYVLLFVSGITARVSVLSGFSSELDLFRYSYPSYDLGLVSRQEGQSCTSQCSSISDAQYVQAYTNCQYYDVECSCSALRQLSSGCYTCLLTSWGLTAQLLSQRCSPMATTTECDSQCQNPSDQTGLQITRACNVSLLTDQCVCNGLTEVSYNCRYCMMSALGTSEKAFEYFCSSPLCQGDCLQPTDQTALERVGDCGLADSACWCGNWTTMSSTCIDCVINETNQTSANFAQVCGAEFPPTSAPLSSTFSSSSSSAPLPSTTPSASTSGYPTTSPTSAPSSSTPVGAIAGGVVGGVAVIIIVAALLFFFIRRSRRASAAQASVVPVDPRPMSGYDGKLQPGQQYDPSMTASPDHTLYSAPVSPYMGEQGYQGNAPGAPYHMGYSGNTGMPPEPQDY</sequence>
<reference evidence="3 4" key="1">
    <citation type="journal article" date="2016" name="Mol. Biol. Evol.">
        <title>Comparative Genomics of Early-Diverging Mushroom-Forming Fungi Provides Insights into the Origins of Lignocellulose Decay Capabilities.</title>
        <authorList>
            <person name="Nagy L.G."/>
            <person name="Riley R."/>
            <person name="Tritt A."/>
            <person name="Adam C."/>
            <person name="Daum C."/>
            <person name="Floudas D."/>
            <person name="Sun H."/>
            <person name="Yadav J.S."/>
            <person name="Pangilinan J."/>
            <person name="Larsson K.H."/>
            <person name="Matsuura K."/>
            <person name="Barry K."/>
            <person name="Labutti K."/>
            <person name="Kuo R."/>
            <person name="Ohm R.A."/>
            <person name="Bhattacharya S.S."/>
            <person name="Shirouzu T."/>
            <person name="Yoshinaga Y."/>
            <person name="Martin F.M."/>
            <person name="Grigoriev I.V."/>
            <person name="Hibbett D.S."/>
        </authorList>
    </citation>
    <scope>NUCLEOTIDE SEQUENCE [LARGE SCALE GENOMIC DNA]</scope>
    <source>
        <strain evidence="3 4">HHB12733</strain>
    </source>
</reference>
<proteinExistence type="predicted"/>
<evidence type="ECO:0000313" key="3">
    <source>
        <dbReference type="EMBL" id="KZT51895.1"/>
    </source>
</evidence>
<evidence type="ECO:0000256" key="2">
    <source>
        <dbReference type="SAM" id="Phobius"/>
    </source>
</evidence>
<gene>
    <name evidence="3" type="ORF">CALCODRAFT_558373</name>
</gene>
<dbReference type="InParanoid" id="A0A165D1Z9"/>
<keyword evidence="2" id="KW-0812">Transmembrane</keyword>
<evidence type="ECO:0000313" key="4">
    <source>
        <dbReference type="Proteomes" id="UP000076842"/>
    </source>
</evidence>
<dbReference type="AlphaFoldDB" id="A0A165D1Z9"/>
<accession>A0A165D1Z9</accession>
<keyword evidence="2" id="KW-1133">Transmembrane helix</keyword>
<feature type="region of interest" description="Disordered" evidence="1">
    <location>
        <begin position="259"/>
        <end position="292"/>
    </location>
</feature>
<feature type="transmembrane region" description="Helical" evidence="2">
    <location>
        <begin position="295"/>
        <end position="320"/>
    </location>
</feature>
<dbReference type="STRING" id="1353952.A0A165D1Z9"/>
<dbReference type="Proteomes" id="UP000076842">
    <property type="component" value="Unassembled WGS sequence"/>
</dbReference>
<name>A0A165D1Z9_9BASI</name>
<evidence type="ECO:0000256" key="1">
    <source>
        <dbReference type="SAM" id="MobiDB-lite"/>
    </source>
</evidence>
<protein>
    <submittedName>
        <fullName evidence="3">Uncharacterized protein</fullName>
    </submittedName>
</protein>
<keyword evidence="4" id="KW-1185">Reference proteome</keyword>
<keyword evidence="2" id="KW-0472">Membrane</keyword>
<organism evidence="3 4">
    <name type="scientific">Calocera cornea HHB12733</name>
    <dbReference type="NCBI Taxonomy" id="1353952"/>
    <lineage>
        <taxon>Eukaryota</taxon>
        <taxon>Fungi</taxon>
        <taxon>Dikarya</taxon>
        <taxon>Basidiomycota</taxon>
        <taxon>Agaricomycotina</taxon>
        <taxon>Dacrymycetes</taxon>
        <taxon>Dacrymycetales</taxon>
        <taxon>Dacrymycetaceae</taxon>
        <taxon>Calocera</taxon>
    </lineage>
</organism>